<dbReference type="Proteomes" id="UP000641025">
    <property type="component" value="Unassembled WGS sequence"/>
</dbReference>
<evidence type="ECO:0000259" key="9">
    <source>
        <dbReference type="PROSITE" id="PS51379"/>
    </source>
</evidence>
<feature type="transmembrane region" description="Helical" evidence="8">
    <location>
        <begin position="189"/>
        <end position="207"/>
    </location>
</feature>
<keyword evidence="4" id="KW-0249">Electron transport</keyword>
<feature type="transmembrane region" description="Helical" evidence="8">
    <location>
        <begin position="66"/>
        <end position="92"/>
    </location>
</feature>
<dbReference type="PROSITE" id="PS00198">
    <property type="entry name" value="4FE4S_FER_1"/>
    <property type="match status" value="2"/>
</dbReference>
<feature type="compositionally biased region" description="Pro residues" evidence="7">
    <location>
        <begin position="507"/>
        <end position="517"/>
    </location>
</feature>
<dbReference type="PANTHER" id="PTHR30176:SF3">
    <property type="entry name" value="FERREDOXIN-TYPE PROTEIN NAPH"/>
    <property type="match status" value="1"/>
</dbReference>
<accession>A0ABS0YV47</accession>
<dbReference type="Pfam" id="PF12801">
    <property type="entry name" value="Fer4_5"/>
    <property type="match status" value="2"/>
</dbReference>
<protein>
    <submittedName>
        <fullName evidence="10">4Fe-4S binding protein</fullName>
    </submittedName>
</protein>
<dbReference type="SUPFAM" id="SSF54862">
    <property type="entry name" value="4Fe-4S ferredoxins"/>
    <property type="match status" value="2"/>
</dbReference>
<evidence type="ECO:0000313" key="10">
    <source>
        <dbReference type="EMBL" id="MBJ6801322.1"/>
    </source>
</evidence>
<feature type="region of interest" description="Disordered" evidence="7">
    <location>
        <begin position="500"/>
        <end position="528"/>
    </location>
</feature>
<evidence type="ECO:0000256" key="2">
    <source>
        <dbReference type="ARBA" id="ARBA00022485"/>
    </source>
</evidence>
<keyword evidence="11" id="KW-1185">Reference proteome</keyword>
<dbReference type="InterPro" id="IPR051684">
    <property type="entry name" value="Electron_Trans/Redox"/>
</dbReference>
<proteinExistence type="predicted"/>
<evidence type="ECO:0000256" key="8">
    <source>
        <dbReference type="SAM" id="Phobius"/>
    </source>
</evidence>
<keyword evidence="6" id="KW-0411">Iron-sulfur</keyword>
<dbReference type="Gene3D" id="3.30.70.20">
    <property type="match status" value="1"/>
</dbReference>
<dbReference type="RefSeq" id="WP_199395813.1">
    <property type="nucleotide sequence ID" value="NZ_JAEMHK010000010.1"/>
</dbReference>
<keyword evidence="8" id="KW-0812">Transmembrane</keyword>
<comment type="caution">
    <text evidence="10">The sequence shown here is derived from an EMBL/GenBank/DDBJ whole genome shotgun (WGS) entry which is preliminary data.</text>
</comment>
<feature type="domain" description="4Fe-4S ferredoxin-type" evidence="9">
    <location>
        <begin position="371"/>
        <end position="404"/>
    </location>
</feature>
<dbReference type="CDD" id="cd16373">
    <property type="entry name" value="DMSOR_beta_like"/>
    <property type="match status" value="1"/>
</dbReference>
<sequence length="528" mass="58764">MKKVTSSRISQLLFLALFLVLFLMTEYRGSDRIVAAVNGFFRANPLTAASTMLAAREYQPLLLPGLLVLVAALFLGRFFCGWICPLGTILDLVTGRIRKVGALRALTGRAKYWLLLPLLTASLLGVNLAGLFDPIALLLRALTFFFHPLFGDTVRGGWRSLYGVMGERRDLLDPGYRLLRDYLLPFRETLYPLAFLSAFLFMLILFLERYERRAWCRRLCPLGTLLGLVSRLGPLHRTPAKLCADCQACREHCPTSFDRDLLQMDECILCLECSLRCPSQRVRFRFAGSCPQVGPVMERRVFLGGLVGGVVLAKGFRFREPAAQAKLLRPPGVRDEDDFLKKCVRCGECMKVCLRSALYPAFFQAGVEGMYTPLLVPRLGYCEYNCTLCGQVCPTGAIPDLGREEKQRQVIGKAVFDKNHCLPFAKRIDCIVCEEHCPIPGKAIRSERVELTGFDGVKRVVQQPYVVDELCNGCGICENVCPLEGKAAIEVFRVKDRTPLKEVSPAPAMPGAPPPDASPYTDPYGGNS</sequence>
<keyword evidence="8" id="KW-1133">Transmembrane helix</keyword>
<name>A0ABS0YV47_9BACT</name>
<evidence type="ECO:0000256" key="7">
    <source>
        <dbReference type="SAM" id="MobiDB-lite"/>
    </source>
</evidence>
<feature type="domain" description="4Fe-4S ferredoxin-type" evidence="9">
    <location>
        <begin position="462"/>
        <end position="491"/>
    </location>
</feature>
<dbReference type="PANTHER" id="PTHR30176">
    <property type="entry name" value="FERREDOXIN-TYPE PROTEIN NAPH"/>
    <property type="match status" value="1"/>
</dbReference>
<evidence type="ECO:0000313" key="11">
    <source>
        <dbReference type="Proteomes" id="UP000641025"/>
    </source>
</evidence>
<evidence type="ECO:0000256" key="1">
    <source>
        <dbReference type="ARBA" id="ARBA00022448"/>
    </source>
</evidence>
<evidence type="ECO:0000256" key="5">
    <source>
        <dbReference type="ARBA" id="ARBA00023004"/>
    </source>
</evidence>
<keyword evidence="1" id="KW-0813">Transport</keyword>
<gene>
    <name evidence="10" type="ORF">JFN90_14400</name>
</gene>
<dbReference type="InterPro" id="IPR017900">
    <property type="entry name" value="4Fe4S_Fe_S_CS"/>
</dbReference>
<reference evidence="10 11" key="1">
    <citation type="submission" date="2020-12" db="EMBL/GenBank/DDBJ databases">
        <title>Geomonas sp. Red259, isolated from paddy soil.</title>
        <authorList>
            <person name="Xu Z."/>
            <person name="Zhang Z."/>
            <person name="Masuda Y."/>
            <person name="Itoh H."/>
            <person name="Senoo K."/>
        </authorList>
    </citation>
    <scope>NUCLEOTIDE SEQUENCE [LARGE SCALE GENOMIC DNA]</scope>
    <source>
        <strain evidence="10 11">Red259</strain>
    </source>
</reference>
<dbReference type="InterPro" id="IPR009051">
    <property type="entry name" value="Helical_ferredxn"/>
</dbReference>
<dbReference type="Gene3D" id="1.10.1060.10">
    <property type="entry name" value="Alpha-helical ferredoxin"/>
    <property type="match status" value="1"/>
</dbReference>
<organism evidence="10 11">
    <name type="scientific">Geomonas propionica</name>
    <dbReference type="NCBI Taxonomy" id="2798582"/>
    <lineage>
        <taxon>Bacteria</taxon>
        <taxon>Pseudomonadati</taxon>
        <taxon>Thermodesulfobacteriota</taxon>
        <taxon>Desulfuromonadia</taxon>
        <taxon>Geobacterales</taxon>
        <taxon>Geobacteraceae</taxon>
        <taxon>Geomonas</taxon>
    </lineage>
</organism>
<dbReference type="EMBL" id="JAEMHK010000010">
    <property type="protein sequence ID" value="MBJ6801322.1"/>
    <property type="molecule type" value="Genomic_DNA"/>
</dbReference>
<dbReference type="InterPro" id="IPR017896">
    <property type="entry name" value="4Fe4S_Fe-S-bd"/>
</dbReference>
<keyword evidence="5" id="KW-0408">Iron</keyword>
<feature type="transmembrane region" description="Helical" evidence="8">
    <location>
        <begin position="112"/>
        <end position="132"/>
    </location>
</feature>
<evidence type="ECO:0000256" key="3">
    <source>
        <dbReference type="ARBA" id="ARBA00022723"/>
    </source>
</evidence>
<evidence type="ECO:0000256" key="6">
    <source>
        <dbReference type="ARBA" id="ARBA00023014"/>
    </source>
</evidence>
<dbReference type="PROSITE" id="PS51379">
    <property type="entry name" value="4FE4S_FER_2"/>
    <property type="match status" value="4"/>
</dbReference>
<keyword evidence="3" id="KW-0479">Metal-binding</keyword>
<evidence type="ECO:0000256" key="4">
    <source>
        <dbReference type="ARBA" id="ARBA00022982"/>
    </source>
</evidence>
<feature type="domain" description="4Fe-4S ferredoxin-type" evidence="9">
    <location>
        <begin position="329"/>
        <end position="363"/>
    </location>
</feature>
<feature type="domain" description="4Fe-4S ferredoxin-type" evidence="9">
    <location>
        <begin position="258"/>
        <end position="287"/>
    </location>
</feature>
<keyword evidence="8" id="KW-0472">Membrane</keyword>
<keyword evidence="2" id="KW-0004">4Fe-4S</keyword>